<dbReference type="Gene3D" id="1.10.12.10">
    <property type="entry name" value="Lyase 2-enoyl-coa Hydratase, Chain A, domain 2"/>
    <property type="match status" value="1"/>
</dbReference>
<proteinExistence type="inferred from homology"/>
<accession>A0A0U1DJN9</accession>
<name>A0A0U1DJN9_9MYCO</name>
<dbReference type="PANTHER" id="PTHR43459:SF1">
    <property type="entry name" value="EG:BACN32G11.4 PROTEIN"/>
    <property type="match status" value="1"/>
</dbReference>
<reference evidence="2 3" key="1">
    <citation type="submission" date="2015-03" db="EMBL/GenBank/DDBJ databases">
        <authorList>
            <person name="Murphy D."/>
        </authorList>
    </citation>
    <scope>NUCLEOTIDE SEQUENCE [LARGE SCALE GENOMIC DNA]</scope>
    <source>
        <strain evidence="2 3">D16</strain>
    </source>
</reference>
<evidence type="ECO:0000256" key="1">
    <source>
        <dbReference type="ARBA" id="ARBA00005254"/>
    </source>
</evidence>
<evidence type="ECO:0000313" key="3">
    <source>
        <dbReference type="Proteomes" id="UP000182227"/>
    </source>
</evidence>
<protein>
    <submittedName>
        <fullName evidence="2">Enoyl-CoA hydratase</fullName>
    </submittedName>
</protein>
<dbReference type="SUPFAM" id="SSF52096">
    <property type="entry name" value="ClpP/crotonase"/>
    <property type="match status" value="1"/>
</dbReference>
<organism evidence="2 3">
    <name type="scientific">Mycolicibacterium conceptionense</name>
    <dbReference type="NCBI Taxonomy" id="451644"/>
    <lineage>
        <taxon>Bacteria</taxon>
        <taxon>Bacillati</taxon>
        <taxon>Actinomycetota</taxon>
        <taxon>Actinomycetes</taxon>
        <taxon>Mycobacteriales</taxon>
        <taxon>Mycobacteriaceae</taxon>
        <taxon>Mycolicibacterium</taxon>
    </lineage>
</organism>
<dbReference type="PANTHER" id="PTHR43459">
    <property type="entry name" value="ENOYL-COA HYDRATASE"/>
    <property type="match status" value="1"/>
</dbReference>
<comment type="similarity">
    <text evidence="1">Belongs to the enoyl-CoA hydratase/isomerase family.</text>
</comment>
<dbReference type="EMBL" id="CTEF01000003">
    <property type="protein sequence ID" value="CQD17784.1"/>
    <property type="molecule type" value="Genomic_DNA"/>
</dbReference>
<sequence length="79" mass="8841">MYPADEFDAAVDKIIAKLRSGPAVALRETKQAVNAATLTELEGAFARERKGQLQLLVSSDFREGTQAFQQNRRPEFTDR</sequence>
<dbReference type="InterPro" id="IPR014748">
    <property type="entry name" value="Enoyl-CoA_hydra_C"/>
</dbReference>
<dbReference type="AlphaFoldDB" id="A0A0U1DJN9"/>
<gene>
    <name evidence="2" type="ORF">BN970_03849</name>
</gene>
<evidence type="ECO:0000313" key="2">
    <source>
        <dbReference type="EMBL" id="CQD17784.1"/>
    </source>
</evidence>
<dbReference type="Proteomes" id="UP000182227">
    <property type="component" value="Unassembled WGS sequence"/>
</dbReference>
<dbReference type="InterPro" id="IPR029045">
    <property type="entry name" value="ClpP/crotonase-like_dom_sf"/>
</dbReference>